<proteinExistence type="predicted"/>
<organism evidence="2 3">
    <name type="scientific">Salinirubrum litoreum</name>
    <dbReference type="NCBI Taxonomy" id="1126234"/>
    <lineage>
        <taxon>Archaea</taxon>
        <taxon>Methanobacteriati</taxon>
        <taxon>Methanobacteriota</taxon>
        <taxon>Stenosarchaea group</taxon>
        <taxon>Halobacteria</taxon>
        <taxon>Halobacteriales</taxon>
        <taxon>Haloferacaceae</taxon>
        <taxon>Salinirubrum</taxon>
    </lineage>
</organism>
<evidence type="ECO:0000256" key="1">
    <source>
        <dbReference type="SAM" id="Coils"/>
    </source>
</evidence>
<dbReference type="Proteomes" id="UP001596201">
    <property type="component" value="Unassembled WGS sequence"/>
</dbReference>
<evidence type="ECO:0000313" key="3">
    <source>
        <dbReference type="Proteomes" id="UP001596201"/>
    </source>
</evidence>
<dbReference type="InterPro" id="IPR043808">
    <property type="entry name" value="DUF5790"/>
</dbReference>
<dbReference type="RefSeq" id="WP_227228632.1">
    <property type="nucleotide sequence ID" value="NZ_JAJCVJ010000001.1"/>
</dbReference>
<evidence type="ECO:0000313" key="2">
    <source>
        <dbReference type="EMBL" id="MFC5366003.1"/>
    </source>
</evidence>
<feature type="coiled-coil region" evidence="1">
    <location>
        <begin position="80"/>
        <end position="107"/>
    </location>
</feature>
<dbReference type="AlphaFoldDB" id="A0ABD5R8F5"/>
<reference evidence="2 3" key="1">
    <citation type="journal article" date="2019" name="Int. J. Syst. Evol. Microbiol.">
        <title>The Global Catalogue of Microorganisms (GCM) 10K type strain sequencing project: providing services to taxonomists for standard genome sequencing and annotation.</title>
        <authorList>
            <consortium name="The Broad Institute Genomics Platform"/>
            <consortium name="The Broad Institute Genome Sequencing Center for Infectious Disease"/>
            <person name="Wu L."/>
            <person name="Ma J."/>
        </authorList>
    </citation>
    <scope>NUCLEOTIDE SEQUENCE [LARGE SCALE GENOMIC DNA]</scope>
    <source>
        <strain evidence="2 3">CGMCC 1.12237</strain>
    </source>
</reference>
<accession>A0ABD5R8F5</accession>
<keyword evidence="3" id="KW-1185">Reference proteome</keyword>
<comment type="caution">
    <text evidence="2">The sequence shown here is derived from an EMBL/GenBank/DDBJ whole genome shotgun (WGS) entry which is preliminary data.</text>
</comment>
<protein>
    <submittedName>
        <fullName evidence="2">DUF5790 family protein</fullName>
    </submittedName>
</protein>
<name>A0ABD5R8F5_9EURY</name>
<gene>
    <name evidence="2" type="ORF">ACFPJ5_03570</name>
</gene>
<dbReference type="EMBL" id="JBHSKX010000001">
    <property type="protein sequence ID" value="MFC5366003.1"/>
    <property type="molecule type" value="Genomic_DNA"/>
</dbReference>
<keyword evidence="1" id="KW-0175">Coiled coil</keyword>
<sequence length="134" mass="14843">MSQSTFDDDDLFGEAVEEMREEVESHLNEAWDALPDADDIWETSADNVLGVLNGLRSSLDAGDAEDHLRQAKKQFVLGKRADAFDDAEDLEEEIAEVEAVVTMLSDAHEQVGELASTIPELRTSLESDDEDDDE</sequence>
<dbReference type="Pfam" id="PF19103">
    <property type="entry name" value="DUF5790"/>
    <property type="match status" value="1"/>
</dbReference>